<proteinExistence type="predicted"/>
<feature type="compositionally biased region" description="Basic and acidic residues" evidence="1">
    <location>
        <begin position="76"/>
        <end position="86"/>
    </location>
</feature>
<comment type="caution">
    <text evidence="2">The sequence shown here is derived from an EMBL/GenBank/DDBJ whole genome shotgun (WGS) entry which is preliminary data.</text>
</comment>
<evidence type="ECO:0000313" key="2">
    <source>
        <dbReference type="EMBL" id="MCP2269540.1"/>
    </source>
</evidence>
<accession>A0ABT1IA84</accession>
<sequence length="249" mass="27817">MTKPDNDRRLQTEDLLVTPDPDPATTGAARTPSDDADAPARDEVYRDGEDVRGTDARHDTASGDSPYRDTAYTESGYHDSGVDRTDPPTTLTGSEHADSDLHDRERTDQDLDRDLDGDRDGAVEADHDPEYTENAPTQAIPEQQAVRESGVPVATDAEEPGAQLFTDTEVERFRGQWQAIQTTFVDDPRDAVRGADHLVAEVMQALAATFTEHKRGLEEQWQHGEEAQTEDLRQALRRYRSFFNQLLHT</sequence>
<evidence type="ECO:0000256" key="1">
    <source>
        <dbReference type="SAM" id="MobiDB-lite"/>
    </source>
</evidence>
<dbReference type="Proteomes" id="UP001205185">
    <property type="component" value="Unassembled WGS sequence"/>
</dbReference>
<feature type="compositionally biased region" description="Basic and acidic residues" evidence="1">
    <location>
        <begin position="38"/>
        <end position="61"/>
    </location>
</feature>
<protein>
    <submittedName>
        <fullName evidence="2">Uncharacterized protein</fullName>
    </submittedName>
</protein>
<evidence type="ECO:0000313" key="3">
    <source>
        <dbReference type="Proteomes" id="UP001205185"/>
    </source>
</evidence>
<feature type="compositionally biased region" description="Basic and acidic residues" evidence="1">
    <location>
        <begin position="1"/>
        <end position="12"/>
    </location>
</feature>
<feature type="region of interest" description="Disordered" evidence="1">
    <location>
        <begin position="1"/>
        <end position="139"/>
    </location>
</feature>
<gene>
    <name evidence="2" type="ORF">LV75_002029</name>
</gene>
<name>A0ABT1IA84_9PSEU</name>
<feature type="compositionally biased region" description="Basic and acidic residues" evidence="1">
    <location>
        <begin position="95"/>
        <end position="130"/>
    </location>
</feature>
<keyword evidence="3" id="KW-1185">Reference proteome</keyword>
<dbReference type="EMBL" id="JAMTCO010000005">
    <property type="protein sequence ID" value="MCP2269540.1"/>
    <property type="molecule type" value="Genomic_DNA"/>
</dbReference>
<reference evidence="2 3" key="1">
    <citation type="submission" date="2022-06" db="EMBL/GenBank/DDBJ databases">
        <title>Genomic Encyclopedia of Archaeal and Bacterial Type Strains, Phase II (KMG-II): from individual species to whole genera.</title>
        <authorList>
            <person name="Goeker M."/>
        </authorList>
    </citation>
    <scope>NUCLEOTIDE SEQUENCE [LARGE SCALE GENOMIC DNA]</scope>
    <source>
        <strain evidence="2 3">DSM 44255</strain>
    </source>
</reference>
<organism evidence="2 3">
    <name type="scientific">Actinokineospora diospyrosa</name>
    <dbReference type="NCBI Taxonomy" id="103728"/>
    <lineage>
        <taxon>Bacteria</taxon>
        <taxon>Bacillati</taxon>
        <taxon>Actinomycetota</taxon>
        <taxon>Actinomycetes</taxon>
        <taxon>Pseudonocardiales</taxon>
        <taxon>Pseudonocardiaceae</taxon>
        <taxon>Actinokineospora</taxon>
    </lineage>
</organism>
<dbReference type="RefSeq" id="WP_253886540.1">
    <property type="nucleotide sequence ID" value="NZ_BAAAVB010000012.1"/>
</dbReference>